<evidence type="ECO:0000256" key="1">
    <source>
        <dbReference type="SAM" id="MobiDB-lite"/>
    </source>
</evidence>
<dbReference type="Proteomes" id="UP000281406">
    <property type="component" value="Unassembled WGS sequence"/>
</dbReference>
<protein>
    <submittedName>
        <fullName evidence="2">Uncharacterized protein</fullName>
    </submittedName>
</protein>
<accession>A0A3N0XT79</accession>
<feature type="compositionally biased region" description="Low complexity" evidence="1">
    <location>
        <begin position="43"/>
        <end position="79"/>
    </location>
</feature>
<comment type="caution">
    <text evidence="2">The sequence shown here is derived from an EMBL/GenBank/DDBJ whole genome shotgun (WGS) entry which is preliminary data.</text>
</comment>
<dbReference type="EMBL" id="RJVU01061481">
    <property type="protein sequence ID" value="ROJ35247.1"/>
    <property type="molecule type" value="Genomic_DNA"/>
</dbReference>
<reference evidence="2 3" key="1">
    <citation type="submission" date="2018-10" db="EMBL/GenBank/DDBJ databases">
        <title>Genome assembly for a Yunnan-Guizhou Plateau 3E fish, Anabarilius grahami (Regan), and its evolutionary and genetic applications.</title>
        <authorList>
            <person name="Jiang W."/>
        </authorList>
    </citation>
    <scope>NUCLEOTIDE SEQUENCE [LARGE SCALE GENOMIC DNA]</scope>
    <source>
        <strain evidence="2">AG-KIZ</strain>
        <tissue evidence="2">Muscle</tissue>
    </source>
</reference>
<gene>
    <name evidence="2" type="ORF">DPX16_2761</name>
</gene>
<evidence type="ECO:0000313" key="2">
    <source>
        <dbReference type="EMBL" id="ROJ35247.1"/>
    </source>
</evidence>
<feature type="region of interest" description="Disordered" evidence="1">
    <location>
        <begin position="266"/>
        <end position="290"/>
    </location>
</feature>
<organism evidence="2 3">
    <name type="scientific">Anabarilius grahami</name>
    <name type="common">Kanglang fish</name>
    <name type="synonym">Barilius grahami</name>
    <dbReference type="NCBI Taxonomy" id="495550"/>
    <lineage>
        <taxon>Eukaryota</taxon>
        <taxon>Metazoa</taxon>
        <taxon>Chordata</taxon>
        <taxon>Craniata</taxon>
        <taxon>Vertebrata</taxon>
        <taxon>Euteleostomi</taxon>
        <taxon>Actinopterygii</taxon>
        <taxon>Neopterygii</taxon>
        <taxon>Teleostei</taxon>
        <taxon>Ostariophysi</taxon>
        <taxon>Cypriniformes</taxon>
        <taxon>Xenocyprididae</taxon>
        <taxon>Xenocypridinae</taxon>
        <taxon>Xenocypridinae incertae sedis</taxon>
        <taxon>Anabarilius</taxon>
    </lineage>
</organism>
<dbReference type="AlphaFoldDB" id="A0A3N0XT79"/>
<dbReference type="OrthoDB" id="8934837at2759"/>
<name>A0A3N0XT79_ANAGA</name>
<evidence type="ECO:0000313" key="3">
    <source>
        <dbReference type="Proteomes" id="UP000281406"/>
    </source>
</evidence>
<keyword evidence="3" id="KW-1185">Reference proteome</keyword>
<proteinExistence type="predicted"/>
<sequence length="315" mass="35224">MNKTMLIFTVGVFGVILGSLGVFADPESKWAKKAMETVDGRTTTKPTTCFTSTTNMISTTTNTTPTPETETSTSTTEPPKVTRIDTLQLKTEISESTTEDHPDCCLTVTNTRTDEDIVDYHIQDSSLCPIRATETSTREIKSISTTANQATSVVEGKSSFTVITVQTTTDPENSRTVSEVDMRLTTAAQIIDTTPPLTTFKELELDVAASTEDCCLTVTENRAAIHEIEETPAEDWDYIQNLNRRTTEQTDKREFIRKTKALELDRRRSTETTDTLQLDGLSEESSLSERNDPYTNNEYFCVKKEPVQYFCIKQP</sequence>
<feature type="region of interest" description="Disordered" evidence="1">
    <location>
        <begin position="41"/>
        <end position="79"/>
    </location>
</feature>